<sequence>MHCQAPKAYVVCYDVLELLECERCRIREKAVNASRDRWLNARLCHREINLYPNKKPIYEVSCNIWAMRIYGTTWVGRILTWFRGDRSEPSYLMFTNERERMCYDGLELLECERCRIREKTVNASGDRWLNARLCRREINLYPNTKRVYEVSCNTIL</sequence>
<proteinExistence type="predicted"/>
<comment type="caution">
    <text evidence="1">The sequence shown here is derived from an EMBL/GenBank/DDBJ whole genome shotgun (WGS) entry which is preliminary data.</text>
</comment>
<evidence type="ECO:0000313" key="2">
    <source>
        <dbReference type="Proteomes" id="UP001066276"/>
    </source>
</evidence>
<dbReference type="EMBL" id="JANPWB010000012">
    <property type="protein sequence ID" value="KAJ1116003.1"/>
    <property type="molecule type" value="Genomic_DNA"/>
</dbReference>
<gene>
    <name evidence="1" type="ORF">NDU88_004222</name>
</gene>
<protein>
    <submittedName>
        <fullName evidence="1">Uncharacterized protein</fullName>
    </submittedName>
</protein>
<name>A0AAV7NIS0_PLEWA</name>
<accession>A0AAV7NIS0</accession>
<reference evidence="1" key="1">
    <citation type="journal article" date="2022" name="bioRxiv">
        <title>Sequencing and chromosome-scale assembly of the giantPleurodeles waltlgenome.</title>
        <authorList>
            <person name="Brown T."/>
            <person name="Elewa A."/>
            <person name="Iarovenko S."/>
            <person name="Subramanian E."/>
            <person name="Araus A.J."/>
            <person name="Petzold A."/>
            <person name="Susuki M."/>
            <person name="Suzuki K.-i.T."/>
            <person name="Hayashi T."/>
            <person name="Toyoda A."/>
            <person name="Oliveira C."/>
            <person name="Osipova E."/>
            <person name="Leigh N.D."/>
            <person name="Simon A."/>
            <person name="Yun M.H."/>
        </authorList>
    </citation>
    <scope>NUCLEOTIDE SEQUENCE</scope>
    <source>
        <strain evidence="1">20211129_DDA</strain>
        <tissue evidence="1">Liver</tissue>
    </source>
</reference>
<dbReference type="AlphaFoldDB" id="A0AAV7NIS0"/>
<keyword evidence="2" id="KW-1185">Reference proteome</keyword>
<dbReference type="Proteomes" id="UP001066276">
    <property type="component" value="Chromosome 8"/>
</dbReference>
<evidence type="ECO:0000313" key="1">
    <source>
        <dbReference type="EMBL" id="KAJ1116003.1"/>
    </source>
</evidence>
<organism evidence="1 2">
    <name type="scientific">Pleurodeles waltl</name>
    <name type="common">Iberian ribbed newt</name>
    <dbReference type="NCBI Taxonomy" id="8319"/>
    <lineage>
        <taxon>Eukaryota</taxon>
        <taxon>Metazoa</taxon>
        <taxon>Chordata</taxon>
        <taxon>Craniata</taxon>
        <taxon>Vertebrata</taxon>
        <taxon>Euteleostomi</taxon>
        <taxon>Amphibia</taxon>
        <taxon>Batrachia</taxon>
        <taxon>Caudata</taxon>
        <taxon>Salamandroidea</taxon>
        <taxon>Salamandridae</taxon>
        <taxon>Pleurodelinae</taxon>
        <taxon>Pleurodeles</taxon>
    </lineage>
</organism>